<dbReference type="AlphaFoldDB" id="A0A1B6DRZ7"/>
<feature type="region of interest" description="Disordered" evidence="1">
    <location>
        <begin position="1"/>
        <end position="28"/>
    </location>
</feature>
<feature type="compositionally biased region" description="Low complexity" evidence="1">
    <location>
        <begin position="108"/>
        <end position="119"/>
    </location>
</feature>
<feature type="region of interest" description="Disordered" evidence="1">
    <location>
        <begin position="64"/>
        <end position="129"/>
    </location>
</feature>
<feature type="compositionally biased region" description="Acidic residues" evidence="1">
    <location>
        <begin position="1"/>
        <end position="17"/>
    </location>
</feature>
<dbReference type="EMBL" id="GEDC01008858">
    <property type="protein sequence ID" value="JAS28440.1"/>
    <property type="molecule type" value="Transcribed_RNA"/>
</dbReference>
<feature type="non-terminal residue" evidence="2">
    <location>
        <position position="1"/>
    </location>
</feature>
<evidence type="ECO:0000256" key="1">
    <source>
        <dbReference type="SAM" id="MobiDB-lite"/>
    </source>
</evidence>
<organism evidence="2">
    <name type="scientific">Clastoptera arizonana</name>
    <name type="common">Arizona spittle bug</name>
    <dbReference type="NCBI Taxonomy" id="38151"/>
    <lineage>
        <taxon>Eukaryota</taxon>
        <taxon>Metazoa</taxon>
        <taxon>Ecdysozoa</taxon>
        <taxon>Arthropoda</taxon>
        <taxon>Hexapoda</taxon>
        <taxon>Insecta</taxon>
        <taxon>Pterygota</taxon>
        <taxon>Neoptera</taxon>
        <taxon>Paraneoptera</taxon>
        <taxon>Hemiptera</taxon>
        <taxon>Auchenorrhyncha</taxon>
        <taxon>Cercopoidea</taxon>
        <taxon>Clastopteridae</taxon>
        <taxon>Clastoptera</taxon>
    </lineage>
</organism>
<name>A0A1B6DRZ7_9HEMI</name>
<accession>A0A1B6DRZ7</accession>
<protein>
    <submittedName>
        <fullName evidence="2">Uncharacterized protein</fullName>
    </submittedName>
</protein>
<feature type="compositionally biased region" description="Basic and acidic residues" evidence="1">
    <location>
        <begin position="95"/>
        <end position="106"/>
    </location>
</feature>
<sequence length="309" mass="34966">EDDDDEDDDEDDLDVTDIEARARALPSQPSSVLYINKYNRFVDNILDRINKILRKSYDPVNVKLQNASDVKNNKKKNKNKSKNKNKKRTTKPKTKQGETELSKSHPDSNSTLSISTESSPFNNETFPSFPIAVNENTTSVNYTQEARAQKKPKPTATNLNKEQIKQRPKSRPRAKATLYGLSSIKRDGDVSVNVKNTHTTVKTKFLVGPLMLKVEKEFGRGAKKELRSATATTAEMYGNLNLRVVQGGAATLQSIRVLQPKQMRVESSDDHDRTREFVWKRSSHIARLVSQKLLRATRSMLQPPPTNKM</sequence>
<proteinExistence type="predicted"/>
<feature type="region of interest" description="Disordered" evidence="1">
    <location>
        <begin position="143"/>
        <end position="174"/>
    </location>
</feature>
<evidence type="ECO:0000313" key="2">
    <source>
        <dbReference type="EMBL" id="JAS28440.1"/>
    </source>
</evidence>
<feature type="compositionally biased region" description="Basic residues" evidence="1">
    <location>
        <begin position="73"/>
        <end position="94"/>
    </location>
</feature>
<gene>
    <name evidence="2" type="ORF">g.1362</name>
</gene>
<reference evidence="2" key="1">
    <citation type="submission" date="2015-12" db="EMBL/GenBank/DDBJ databases">
        <title>De novo transcriptome assembly of four potential Pierce s Disease insect vectors from Arizona vineyards.</title>
        <authorList>
            <person name="Tassone E.E."/>
        </authorList>
    </citation>
    <scope>NUCLEOTIDE SEQUENCE</scope>
</reference>